<comment type="caution">
    <text evidence="1">The sequence shown here is derived from an EMBL/GenBank/DDBJ whole genome shotgun (WGS) entry which is preliminary data.</text>
</comment>
<dbReference type="OrthoDB" id="6199183at2759"/>
<keyword evidence="2" id="KW-1185">Reference proteome</keyword>
<dbReference type="AlphaFoldDB" id="A0A8B6DR89"/>
<accession>A0A8B6DR89</accession>
<sequence length="143" mass="15902">MVLTLDMVRKLEPEKPCLEIIHCTVMDKSSRTTYNRTKVMATVVLADSSHIIKAQVYDMDSLDLMILNGGLQIKDFIPKSNGEIIINKKTQVFISKPVPIPLEIKAKIDDIKQKKFTTLDAATSPKKTNVGSIKGVVAKVCMK</sequence>
<organism evidence="1 2">
    <name type="scientific">Mytilus galloprovincialis</name>
    <name type="common">Mediterranean mussel</name>
    <dbReference type="NCBI Taxonomy" id="29158"/>
    <lineage>
        <taxon>Eukaryota</taxon>
        <taxon>Metazoa</taxon>
        <taxon>Spiralia</taxon>
        <taxon>Lophotrochozoa</taxon>
        <taxon>Mollusca</taxon>
        <taxon>Bivalvia</taxon>
        <taxon>Autobranchia</taxon>
        <taxon>Pteriomorphia</taxon>
        <taxon>Mytilida</taxon>
        <taxon>Mytiloidea</taxon>
        <taxon>Mytilidae</taxon>
        <taxon>Mytilinae</taxon>
        <taxon>Mytilus</taxon>
    </lineage>
</organism>
<protein>
    <submittedName>
        <fullName evidence="1">Uncharacterized protein</fullName>
    </submittedName>
</protein>
<evidence type="ECO:0000313" key="1">
    <source>
        <dbReference type="EMBL" id="VDI22589.1"/>
    </source>
</evidence>
<reference evidence="1" key="1">
    <citation type="submission" date="2018-11" db="EMBL/GenBank/DDBJ databases">
        <authorList>
            <person name="Alioto T."/>
            <person name="Alioto T."/>
        </authorList>
    </citation>
    <scope>NUCLEOTIDE SEQUENCE</scope>
</reference>
<dbReference type="Proteomes" id="UP000596742">
    <property type="component" value="Unassembled WGS sequence"/>
</dbReference>
<proteinExistence type="predicted"/>
<evidence type="ECO:0000313" key="2">
    <source>
        <dbReference type="Proteomes" id="UP000596742"/>
    </source>
</evidence>
<dbReference type="EMBL" id="UYJE01003805">
    <property type="protein sequence ID" value="VDI22589.1"/>
    <property type="molecule type" value="Genomic_DNA"/>
</dbReference>
<gene>
    <name evidence="1" type="ORF">MGAL_10B049685</name>
</gene>
<name>A0A8B6DR89_MYTGA</name>